<accession>A0A0E0FYI9</accession>
<protein>
    <recommendedName>
        <fullName evidence="6">Disease resistance N-terminal domain-containing protein</fullName>
    </recommendedName>
</protein>
<evidence type="ECO:0000256" key="2">
    <source>
        <dbReference type="ARBA" id="ARBA00022614"/>
    </source>
</evidence>
<dbReference type="Gene3D" id="1.20.5.4130">
    <property type="match status" value="1"/>
</dbReference>
<evidence type="ECO:0000256" key="5">
    <source>
        <dbReference type="ARBA" id="ARBA00022821"/>
    </source>
</evidence>
<keyword evidence="3" id="KW-0677">Repeat</keyword>
<proteinExistence type="inferred from homology"/>
<dbReference type="GO" id="GO:0006952">
    <property type="term" value="P:defense response"/>
    <property type="evidence" value="ECO:0007669"/>
    <property type="project" value="UniProtKB-KW"/>
</dbReference>
<dbReference type="STRING" id="4536.A0A0E0FYI9"/>
<dbReference type="AlphaFoldDB" id="A0A0E0FYI9"/>
<organism evidence="7">
    <name type="scientific">Oryza nivara</name>
    <name type="common">Indian wild rice</name>
    <name type="synonym">Oryza sativa f. spontanea</name>
    <dbReference type="NCBI Taxonomy" id="4536"/>
    <lineage>
        <taxon>Eukaryota</taxon>
        <taxon>Viridiplantae</taxon>
        <taxon>Streptophyta</taxon>
        <taxon>Embryophyta</taxon>
        <taxon>Tracheophyta</taxon>
        <taxon>Spermatophyta</taxon>
        <taxon>Magnoliopsida</taxon>
        <taxon>Liliopsida</taxon>
        <taxon>Poales</taxon>
        <taxon>Poaceae</taxon>
        <taxon>BOP clade</taxon>
        <taxon>Oryzoideae</taxon>
        <taxon>Oryzeae</taxon>
        <taxon>Oryzinae</taxon>
        <taxon>Oryza</taxon>
    </lineage>
</organism>
<dbReference type="Gramene" id="ONIVA01G49260.1">
    <property type="protein sequence ID" value="ONIVA01G49260.1"/>
    <property type="gene ID" value="ONIVA01G49260"/>
</dbReference>
<dbReference type="InterPro" id="IPR041118">
    <property type="entry name" value="Rx_N"/>
</dbReference>
<dbReference type="Pfam" id="PF18052">
    <property type="entry name" value="Rx_N"/>
    <property type="match status" value="1"/>
</dbReference>
<keyword evidence="4" id="KW-0547">Nucleotide-binding</keyword>
<name>A0A0E0FYI9_ORYNI</name>
<dbReference type="OMA" id="DEATLMW"/>
<evidence type="ECO:0000256" key="3">
    <source>
        <dbReference type="ARBA" id="ARBA00022737"/>
    </source>
</evidence>
<evidence type="ECO:0000256" key="4">
    <source>
        <dbReference type="ARBA" id="ARBA00022741"/>
    </source>
</evidence>
<keyword evidence="8" id="KW-1185">Reference proteome</keyword>
<keyword evidence="2" id="KW-0433">Leucine-rich repeat</keyword>
<reference evidence="7" key="1">
    <citation type="submission" date="2015-04" db="UniProtKB">
        <authorList>
            <consortium name="EnsemblPlants"/>
        </authorList>
    </citation>
    <scope>IDENTIFICATION</scope>
    <source>
        <strain evidence="7">SL10</strain>
    </source>
</reference>
<evidence type="ECO:0000313" key="8">
    <source>
        <dbReference type="Proteomes" id="UP000006591"/>
    </source>
</evidence>
<comment type="similarity">
    <text evidence="1">Belongs to the disease resistance NB-LRR family.</text>
</comment>
<dbReference type="HOGENOM" id="CLU_000837_20_3_1"/>
<dbReference type="GO" id="GO:0000166">
    <property type="term" value="F:nucleotide binding"/>
    <property type="evidence" value="ECO:0007669"/>
    <property type="project" value="UniProtKB-KW"/>
</dbReference>
<sequence>MSGVGEMIASSVARRVASKLGDLAVEEATLLWRFKDDVDDMKEKMRDLVAVMQDADDKVRQVGKYGAVAWRWLAKVKSIAYDVEDVLDEFDAAQLIRNHQSKVQYKRRLLLQSKPW</sequence>
<dbReference type="EnsemblPlants" id="ONIVA01G49260.1">
    <property type="protein sequence ID" value="ONIVA01G49260.1"/>
    <property type="gene ID" value="ONIVA01G49260"/>
</dbReference>
<evidence type="ECO:0000259" key="6">
    <source>
        <dbReference type="Pfam" id="PF18052"/>
    </source>
</evidence>
<keyword evidence="5" id="KW-0611">Plant defense</keyword>
<feature type="domain" description="Disease resistance N-terminal" evidence="6">
    <location>
        <begin position="14"/>
        <end position="104"/>
    </location>
</feature>
<evidence type="ECO:0000256" key="1">
    <source>
        <dbReference type="ARBA" id="ARBA00008894"/>
    </source>
</evidence>
<evidence type="ECO:0000313" key="7">
    <source>
        <dbReference type="EnsemblPlants" id="ONIVA01G49260.1"/>
    </source>
</evidence>
<reference evidence="7" key="2">
    <citation type="submission" date="2018-04" db="EMBL/GenBank/DDBJ databases">
        <title>OnivRS2 (Oryza nivara Reference Sequence Version 2).</title>
        <authorList>
            <person name="Zhang J."/>
            <person name="Kudrna D."/>
            <person name="Lee S."/>
            <person name="Talag J."/>
            <person name="Rajasekar S."/>
            <person name="Welchert J."/>
            <person name="Hsing Y.-I."/>
            <person name="Wing R.A."/>
        </authorList>
    </citation>
    <scope>NUCLEOTIDE SEQUENCE [LARGE SCALE GENOMIC DNA]</scope>
</reference>
<dbReference type="Proteomes" id="UP000006591">
    <property type="component" value="Chromosome 1"/>
</dbReference>